<evidence type="ECO:0000259" key="7">
    <source>
        <dbReference type="PROSITE" id="PS51686"/>
    </source>
</evidence>
<dbReference type="PANTHER" id="PTHR22807:SF4">
    <property type="entry name" value="28S RRNA (CYTOSINE-C(5))-METHYLTRANSFERASE"/>
    <property type="match status" value="1"/>
</dbReference>
<evidence type="ECO:0000256" key="3">
    <source>
        <dbReference type="ARBA" id="ARBA00022691"/>
    </source>
</evidence>
<feature type="binding site" evidence="5">
    <location>
        <position position="590"/>
    </location>
    <ligand>
        <name>S-adenosyl-L-methionine</name>
        <dbReference type="ChEBI" id="CHEBI:59789"/>
    </ligand>
</feature>
<feature type="binding site" evidence="5">
    <location>
        <begin position="537"/>
        <end position="543"/>
    </location>
    <ligand>
        <name>S-adenosyl-L-methionine</name>
        <dbReference type="ChEBI" id="CHEBI:59789"/>
    </ligand>
</feature>
<feature type="active site" description="Nucleophile" evidence="5">
    <location>
        <position position="658"/>
    </location>
</feature>
<dbReference type="SUPFAM" id="SSF53335">
    <property type="entry name" value="S-adenosyl-L-methionine-dependent methyltransferases"/>
    <property type="match status" value="1"/>
</dbReference>
<dbReference type="Gene3D" id="3.30.1330.80">
    <property type="entry name" value="Hypothetical protein, similar to alpha- acetolactate decarboxylase, domain 2"/>
    <property type="match status" value="1"/>
</dbReference>
<accession>A0A7S4PAS8</accession>
<dbReference type="AlphaFoldDB" id="A0A7S4PAS8"/>
<keyword evidence="1 5" id="KW-0489">Methyltransferase</keyword>
<dbReference type="PANTHER" id="PTHR22807">
    <property type="entry name" value="NOP2 YEAST -RELATED NOL1/NOP2/FMU SUN DOMAIN-CONTAINING"/>
    <property type="match status" value="1"/>
</dbReference>
<keyword evidence="6" id="KW-0732">Signal</keyword>
<reference evidence="9" key="1">
    <citation type="submission" date="2021-01" db="EMBL/GenBank/DDBJ databases">
        <authorList>
            <person name="Corre E."/>
            <person name="Pelletier E."/>
            <person name="Niang G."/>
            <person name="Scheremetjew M."/>
            <person name="Finn R."/>
            <person name="Kale V."/>
            <person name="Holt S."/>
            <person name="Cochrane G."/>
            <person name="Meng A."/>
            <person name="Brown T."/>
            <person name="Cohen L."/>
        </authorList>
    </citation>
    <scope>NUCLEOTIDE SEQUENCE</scope>
    <source>
        <strain evidence="9">CCMP 2712</strain>
    </source>
</reference>
<dbReference type="GO" id="GO:0008173">
    <property type="term" value="F:RNA methyltransferase activity"/>
    <property type="evidence" value="ECO:0007669"/>
    <property type="project" value="InterPro"/>
</dbReference>
<feature type="binding site" evidence="5">
    <location>
        <position position="563"/>
    </location>
    <ligand>
        <name>S-adenosyl-L-methionine</name>
        <dbReference type="ChEBI" id="CHEBI:59789"/>
    </ligand>
</feature>
<feature type="binding site" evidence="5">
    <location>
        <position position="610"/>
    </location>
    <ligand>
        <name>S-adenosyl-L-methionine</name>
        <dbReference type="ChEBI" id="CHEBI:59789"/>
    </ligand>
</feature>
<dbReference type="PROSITE" id="PS51686">
    <property type="entry name" value="SAM_MT_RSMB_NOP"/>
    <property type="match status" value="1"/>
</dbReference>
<dbReference type="GO" id="GO:0003723">
    <property type="term" value="F:RNA binding"/>
    <property type="evidence" value="ECO:0007669"/>
    <property type="project" value="UniProtKB-UniRule"/>
</dbReference>
<evidence type="ECO:0000256" key="5">
    <source>
        <dbReference type="PROSITE-ProRule" id="PRU01023"/>
    </source>
</evidence>
<dbReference type="EMBL" id="HBKN01040995">
    <property type="protein sequence ID" value="CAE2329085.1"/>
    <property type="molecule type" value="Transcribed_RNA"/>
</dbReference>
<dbReference type="Pfam" id="PF01189">
    <property type="entry name" value="Methyltr_RsmB-F"/>
    <property type="match status" value="1"/>
</dbReference>
<evidence type="ECO:0000256" key="2">
    <source>
        <dbReference type="ARBA" id="ARBA00022679"/>
    </source>
</evidence>
<dbReference type="GO" id="GO:0070475">
    <property type="term" value="P:rRNA base methylation"/>
    <property type="evidence" value="ECO:0007669"/>
    <property type="project" value="TreeGrafter"/>
</dbReference>
<protein>
    <recommendedName>
        <fullName evidence="10">SAM-dependent MTase RsmB/NOP-type domain-containing protein</fullName>
    </recommendedName>
</protein>
<evidence type="ECO:0000256" key="6">
    <source>
        <dbReference type="SAM" id="SignalP"/>
    </source>
</evidence>
<gene>
    <name evidence="9" type="ORF">GTHE00462_LOCUS32066</name>
</gene>
<name>A0A7S4PAS8_GUITH</name>
<proteinExistence type="inferred from homology"/>
<dbReference type="Gene3D" id="3.40.50.150">
    <property type="entry name" value="Vaccinia Virus protein VP39"/>
    <property type="match status" value="1"/>
</dbReference>
<organism evidence="9">
    <name type="scientific">Guillardia theta</name>
    <name type="common">Cryptophyte</name>
    <name type="synonym">Cryptomonas phi</name>
    <dbReference type="NCBI Taxonomy" id="55529"/>
    <lineage>
        <taxon>Eukaryota</taxon>
        <taxon>Cryptophyceae</taxon>
        <taxon>Pyrenomonadales</taxon>
        <taxon>Geminigeraceae</taxon>
        <taxon>Guillardia</taxon>
    </lineage>
</organism>
<evidence type="ECO:0000259" key="8">
    <source>
        <dbReference type="PROSITE" id="PS51742"/>
    </source>
</evidence>
<keyword evidence="3 5" id="KW-0949">S-adenosyl-L-methionine</keyword>
<evidence type="ECO:0000256" key="1">
    <source>
        <dbReference type="ARBA" id="ARBA00022603"/>
    </source>
</evidence>
<dbReference type="Pfam" id="PF03479">
    <property type="entry name" value="PCC"/>
    <property type="match status" value="1"/>
</dbReference>
<feature type="signal peptide" evidence="6">
    <location>
        <begin position="1"/>
        <end position="30"/>
    </location>
</feature>
<dbReference type="Pfam" id="PF21148">
    <property type="entry name" value="NSUN5_fdxn-like"/>
    <property type="match status" value="1"/>
</dbReference>
<dbReference type="InterPro" id="IPR023267">
    <property type="entry name" value="RCMT"/>
</dbReference>
<dbReference type="SUPFAM" id="SSF117856">
    <property type="entry name" value="AF0104/ALDC/Ptd012-like"/>
    <property type="match status" value="1"/>
</dbReference>
<sequence>MVGHTRASMKPGNICLLAVCFCVFVRGSESSMVAAFEGSDNHPQKMYSRGNLKYIATRLHPGDELKSCLGELCSGRSMFVLSCVGSVSCATIRCANYLKSGSSTTNDIKVLKQKFEIVSLVGSICDDGMHLHISLADKDGHVLGGHLMNATIFTTAEILLGELESTKLSRIHDQRTGYPELVVPKDQESAENEGTALERLFKYLHGGLLRLKGGDGDARGKGLCSKVPLSKSLLYLSSCYVANRRESNVLPRTDRINSRAVYKLSSQDENKVRQSYLYEDVKKVLNGYHGKRGSLKSLSLKPDIRRKAATLSLSSKTLLYGESVIDGLLNSLNLASPVQDNGFKDPTIRNSLPSDDSLYRRIVTTDLLFGSGKLSKSGHDPVLHEVMRSLRRNQSQIHQKFQEYLQLSGHKSVAEFVSSKSQNSSAVRNHPRFLRINLLKATRESVARSLEDEGFTRVNHVSVGPLGMQDKKRCFSEDEIIPDILTIWNKVDLHNHHLVTSGLVLQQDKASTFPVHALIGTGTLHSERKFNFVIDACAAPGNKASHLAAVALQPDKGVLVAIEKSPEREKLLRETLRRMGCTSVRVYRRDWLQVSHDDELLSQADAIVVDPSCSNSGVLRDAMDASPSRLRGLSDFQRKALIHALSFPSVKFVVYSTCSVHREEDEEVVESALNAVGDRFHLEHVLPQWKRRGIPSASFPSALSECCIRADPDKDLMHGFFVACFARKT</sequence>
<evidence type="ECO:0000313" key="9">
    <source>
        <dbReference type="EMBL" id="CAE2329085.1"/>
    </source>
</evidence>
<comment type="similarity">
    <text evidence="5">Belongs to the class I-like SAM-binding methyltransferase superfamily. RsmB/NOP family.</text>
</comment>
<dbReference type="CDD" id="cd02440">
    <property type="entry name" value="AdoMet_MTases"/>
    <property type="match status" value="1"/>
</dbReference>
<evidence type="ECO:0008006" key="10">
    <source>
        <dbReference type="Google" id="ProtNLM"/>
    </source>
</evidence>
<dbReference type="Gene3D" id="3.30.70.1170">
    <property type="entry name" value="Sun protein, domain 3"/>
    <property type="match status" value="1"/>
</dbReference>
<keyword evidence="2 5" id="KW-0808">Transferase</keyword>
<evidence type="ECO:0000256" key="4">
    <source>
        <dbReference type="ARBA" id="ARBA00022884"/>
    </source>
</evidence>
<dbReference type="InterPro" id="IPR049561">
    <property type="entry name" value="NSUN5_7_fdxn-like"/>
</dbReference>
<dbReference type="InterPro" id="IPR001678">
    <property type="entry name" value="MeTrfase_RsmB-F_NOP2_dom"/>
</dbReference>
<feature type="chain" id="PRO_5031564865" description="SAM-dependent MTase RsmB/NOP-type domain-containing protein" evidence="6">
    <location>
        <begin position="31"/>
        <end position="729"/>
    </location>
</feature>
<dbReference type="GO" id="GO:0005730">
    <property type="term" value="C:nucleolus"/>
    <property type="evidence" value="ECO:0007669"/>
    <property type="project" value="TreeGrafter"/>
</dbReference>
<keyword evidence="4 5" id="KW-0694">RNA-binding</keyword>
<dbReference type="InterPro" id="IPR029063">
    <property type="entry name" value="SAM-dependent_MTases_sf"/>
</dbReference>
<feature type="domain" description="SAM-dependent MTase RsmB/NOP-type" evidence="7">
    <location>
        <begin position="422"/>
        <end position="728"/>
    </location>
</feature>
<dbReference type="InterPro" id="IPR005175">
    <property type="entry name" value="PPC_dom"/>
</dbReference>
<dbReference type="CDD" id="cd11378">
    <property type="entry name" value="DUF296"/>
    <property type="match status" value="1"/>
</dbReference>
<dbReference type="PROSITE" id="PS51742">
    <property type="entry name" value="PPC"/>
    <property type="match status" value="1"/>
</dbReference>
<feature type="domain" description="PPC" evidence="8">
    <location>
        <begin position="49"/>
        <end position="184"/>
    </location>
</feature>
<dbReference type="PRINTS" id="PR02008">
    <property type="entry name" value="RCMTFAMILY"/>
</dbReference>
<dbReference type="InterPro" id="IPR049560">
    <property type="entry name" value="MeTrfase_RsmB-F_NOP2_cat"/>
</dbReference>